<accession>A0A6S5NQK4</accession>
<proteinExistence type="predicted"/>
<evidence type="ECO:0000259" key="1">
    <source>
        <dbReference type="Pfam" id="PF13700"/>
    </source>
</evidence>
<evidence type="ECO:0000313" key="2">
    <source>
        <dbReference type="EMBL" id="VUD38960.1"/>
    </source>
</evidence>
<dbReference type="RefSeq" id="WP_004989119.1">
    <property type="nucleotide sequence ID" value="NZ_JACTUS010000100.1"/>
</dbReference>
<dbReference type="Pfam" id="PF13700">
    <property type="entry name" value="DUF4158"/>
    <property type="match status" value="1"/>
</dbReference>
<protein>
    <submittedName>
        <fullName evidence="2">Transposase and inactivated derivatives, TnpA family</fullName>
    </submittedName>
</protein>
<reference evidence="2" key="1">
    <citation type="submission" date="2019-06" db="EMBL/GenBank/DDBJ databases">
        <authorList>
            <consortium name="Pathogen Informatics"/>
        </authorList>
    </citation>
    <scope>NUCLEOTIDE SEQUENCE [LARGE SCALE GENOMIC DNA]</scope>
    <source>
        <strain evidence="2">VREC-hospital6490038</strain>
        <plasmid evidence="2">1</plasmid>
    </source>
</reference>
<geneLocation type="plasmid" evidence="2">
    <name>1</name>
</geneLocation>
<feature type="domain" description="DUF4158" evidence="1">
    <location>
        <begin position="6"/>
        <end position="120"/>
    </location>
</feature>
<gene>
    <name evidence="2" type="ORF">SAMEA4363221_00034</name>
</gene>
<name>A0A6S5NQK4_ECOLX</name>
<keyword evidence="2" id="KW-0614">Plasmid</keyword>
<organism evidence="2">
    <name type="scientific">Escherichia coli</name>
    <dbReference type="NCBI Taxonomy" id="562"/>
    <lineage>
        <taxon>Bacteria</taxon>
        <taxon>Pseudomonadati</taxon>
        <taxon>Pseudomonadota</taxon>
        <taxon>Gammaproteobacteria</taxon>
        <taxon>Enterobacterales</taxon>
        <taxon>Enterobacteriaceae</taxon>
        <taxon>Escherichia</taxon>
    </lineage>
</organism>
<dbReference type="InterPro" id="IPR025296">
    <property type="entry name" value="DUF4158"/>
</dbReference>
<sequence>MPRRQILSSEEQERLLVIPDDEIILTRMCFLNEPDIALINKHRRPANRLGFAVLLCYLRGPGFIPDKSSAPHNGVVSRVASRLKLQPDLWPEYASREQTRWEHLTELYRYLELSPFSRSVMLPTY</sequence>
<dbReference type="AlphaFoldDB" id="A0A6S5NQK4"/>
<dbReference type="EMBL" id="LR595881">
    <property type="protein sequence ID" value="VUD38960.1"/>
    <property type="molecule type" value="Genomic_DNA"/>
</dbReference>